<dbReference type="Gene3D" id="3.90.180.10">
    <property type="entry name" value="Medium-chain alcohol dehydrogenases, catalytic domain"/>
    <property type="match status" value="1"/>
</dbReference>
<evidence type="ECO:0000256" key="3">
    <source>
        <dbReference type="ARBA" id="ARBA00022723"/>
    </source>
</evidence>
<comment type="caution">
    <text evidence="8">The sequence shown here is derived from an EMBL/GenBank/DDBJ whole genome shotgun (WGS) entry which is preliminary data.</text>
</comment>
<dbReference type="SUPFAM" id="SSF51735">
    <property type="entry name" value="NAD(P)-binding Rossmann-fold domains"/>
    <property type="match status" value="1"/>
</dbReference>
<dbReference type="InterPro" id="IPR013154">
    <property type="entry name" value="ADH-like_N"/>
</dbReference>
<keyword evidence="3 6" id="KW-0479">Metal-binding</keyword>
<dbReference type="Gene3D" id="3.40.50.720">
    <property type="entry name" value="NAD(P)-binding Rossmann-like Domain"/>
    <property type="match status" value="1"/>
</dbReference>
<dbReference type="OrthoDB" id="3265141at2"/>
<dbReference type="InterPro" id="IPR002328">
    <property type="entry name" value="ADH_Zn_CS"/>
</dbReference>
<keyword evidence="4 6" id="KW-0862">Zinc</keyword>
<evidence type="ECO:0000256" key="5">
    <source>
        <dbReference type="ARBA" id="ARBA00023002"/>
    </source>
</evidence>
<feature type="domain" description="Enoyl reductase (ER)" evidence="7">
    <location>
        <begin position="10"/>
        <end position="364"/>
    </location>
</feature>
<dbReference type="Pfam" id="PF08240">
    <property type="entry name" value="ADH_N"/>
    <property type="match status" value="1"/>
</dbReference>
<dbReference type="GO" id="GO:0008270">
    <property type="term" value="F:zinc ion binding"/>
    <property type="evidence" value="ECO:0007669"/>
    <property type="project" value="InterPro"/>
</dbReference>
<dbReference type="InterPro" id="IPR020843">
    <property type="entry name" value="ER"/>
</dbReference>
<evidence type="ECO:0000256" key="1">
    <source>
        <dbReference type="ARBA" id="ARBA00001947"/>
    </source>
</evidence>
<dbReference type="GO" id="GO:0016491">
    <property type="term" value="F:oxidoreductase activity"/>
    <property type="evidence" value="ECO:0007669"/>
    <property type="project" value="UniProtKB-KW"/>
</dbReference>
<gene>
    <name evidence="8" type="ORF">MINT15_01230</name>
</gene>
<dbReference type="SMART" id="SM00829">
    <property type="entry name" value="PKS_ER"/>
    <property type="match status" value="1"/>
</dbReference>
<evidence type="ECO:0000313" key="9">
    <source>
        <dbReference type="Proteomes" id="UP000030848"/>
    </source>
</evidence>
<proteinExistence type="inferred from homology"/>
<dbReference type="CDD" id="cd08278">
    <property type="entry name" value="benzyl_alcohol_DH"/>
    <property type="match status" value="1"/>
</dbReference>
<dbReference type="InterPro" id="IPR036291">
    <property type="entry name" value="NAD(P)-bd_dom_sf"/>
</dbReference>
<organism evidence="8 9">
    <name type="scientific">Saccharomonospora viridis</name>
    <dbReference type="NCBI Taxonomy" id="1852"/>
    <lineage>
        <taxon>Bacteria</taxon>
        <taxon>Bacillati</taxon>
        <taxon>Actinomycetota</taxon>
        <taxon>Actinomycetes</taxon>
        <taxon>Pseudonocardiales</taxon>
        <taxon>Pseudonocardiaceae</taxon>
        <taxon>Saccharomonospora</taxon>
    </lineage>
</organism>
<dbReference type="PANTHER" id="PTHR43350:SF2">
    <property type="entry name" value="GROES-LIKE ZINC-BINDING ALCOHOL DEHYDROGENASE FAMILY PROTEIN"/>
    <property type="match status" value="1"/>
</dbReference>
<evidence type="ECO:0000256" key="4">
    <source>
        <dbReference type="ARBA" id="ARBA00022833"/>
    </source>
</evidence>
<dbReference type="RefSeq" id="WP_015787170.1">
    <property type="nucleotide sequence ID" value="NZ_CALJZO010000045.1"/>
</dbReference>
<dbReference type="OMA" id="HISGCGV"/>
<keyword evidence="5" id="KW-0560">Oxidoreductase</keyword>
<comment type="cofactor">
    <cofactor evidence="1 6">
        <name>Zn(2+)</name>
        <dbReference type="ChEBI" id="CHEBI:29105"/>
    </cofactor>
</comment>
<comment type="similarity">
    <text evidence="2 6">Belongs to the zinc-containing alcohol dehydrogenase family.</text>
</comment>
<dbReference type="Proteomes" id="UP000030848">
    <property type="component" value="Unassembled WGS sequence"/>
</dbReference>
<protein>
    <submittedName>
        <fullName evidence="8">Alcohol dehydrogenase</fullName>
    </submittedName>
</protein>
<dbReference type="PANTHER" id="PTHR43350">
    <property type="entry name" value="NAD-DEPENDENT ALCOHOL DEHYDROGENASE"/>
    <property type="match status" value="1"/>
</dbReference>
<dbReference type="SUPFAM" id="SSF50129">
    <property type="entry name" value="GroES-like"/>
    <property type="match status" value="1"/>
</dbReference>
<dbReference type="InterPro" id="IPR013149">
    <property type="entry name" value="ADH-like_C"/>
</dbReference>
<evidence type="ECO:0000313" key="8">
    <source>
        <dbReference type="EMBL" id="KHF45822.1"/>
    </source>
</evidence>
<name>A0A837DEU5_9PSEU</name>
<evidence type="ECO:0000259" key="7">
    <source>
        <dbReference type="SMART" id="SM00829"/>
    </source>
</evidence>
<reference evidence="8 9" key="1">
    <citation type="submission" date="2014-10" db="EMBL/GenBank/DDBJ databases">
        <title>Genome sequence of Micropolyspora internatus JCM3315.</title>
        <authorList>
            <person name="Shin S.-K."/>
            <person name="Yi H."/>
        </authorList>
    </citation>
    <scope>NUCLEOTIDE SEQUENCE [LARGE SCALE GENOMIC DNA]</scope>
    <source>
        <strain evidence="8 9">JCM 3315</strain>
    </source>
</reference>
<accession>A0A837DEU5</accession>
<evidence type="ECO:0000256" key="6">
    <source>
        <dbReference type="RuleBase" id="RU361277"/>
    </source>
</evidence>
<dbReference type="InterPro" id="IPR011032">
    <property type="entry name" value="GroES-like_sf"/>
</dbReference>
<sequence>MIVTAAVARERREPLLIEELELDELRPDEVRVRMVGSGICRTDAVARDGIYPVPMPSVFGHEGSGVVEEVGSRVRNVRVGDHVVLGPSFCGRCEYCRDGEPMYCENAYREMFGCRRRDGTTAFSKNGEKVGSHYFGQSSFATYSNVAENSVVVVDKDAPLELLGPLGCGLMTGAGAVLNEMRPEPGSSIAVFGTGAVGFAALMAAAAASCTTVIGIDVHDSRLELARRLGATHTVNPRTHDLRTELRKITGGRRVNYALDTTGDPAVLRAAADVLGKRGELVAVGAATPGTEVSFEIGNSLLKGWTFKTVVEGSSVPQTFIPRLVSLWKQGRFPFDELVRTYSLQDINQGFADSESGKTVKPVLVY</sequence>
<dbReference type="AlphaFoldDB" id="A0A837DEU5"/>
<dbReference type="Pfam" id="PF00107">
    <property type="entry name" value="ADH_zinc_N"/>
    <property type="match status" value="1"/>
</dbReference>
<dbReference type="EMBL" id="JRZE01000001">
    <property type="protein sequence ID" value="KHF45822.1"/>
    <property type="molecule type" value="Genomic_DNA"/>
</dbReference>
<dbReference type="FunFam" id="3.40.50.720:FF:000003">
    <property type="entry name" value="S-(hydroxymethyl)glutathione dehydrogenase"/>
    <property type="match status" value="1"/>
</dbReference>
<dbReference type="PROSITE" id="PS00059">
    <property type="entry name" value="ADH_ZINC"/>
    <property type="match status" value="1"/>
</dbReference>
<evidence type="ECO:0000256" key="2">
    <source>
        <dbReference type="ARBA" id="ARBA00008072"/>
    </source>
</evidence>